<dbReference type="AlphaFoldDB" id="A0A367QU05"/>
<evidence type="ECO:0000313" key="3">
    <source>
        <dbReference type="Proteomes" id="UP000252107"/>
    </source>
</evidence>
<sequence>MIGLPEGKDIVDIEVGTPGPTADINLFRKSQKKFDKSQPFSGDKAFQGGKNITTPHKMKAK</sequence>
<evidence type="ECO:0000313" key="2">
    <source>
        <dbReference type="EMBL" id="RCJ27688.1"/>
    </source>
</evidence>
<name>A0A367QU05_9NOSO</name>
<proteinExistence type="predicted"/>
<evidence type="ECO:0008006" key="4">
    <source>
        <dbReference type="Google" id="ProtNLM"/>
    </source>
</evidence>
<organism evidence="2 3">
    <name type="scientific">Nostoc minutum NIES-26</name>
    <dbReference type="NCBI Taxonomy" id="1844469"/>
    <lineage>
        <taxon>Bacteria</taxon>
        <taxon>Bacillati</taxon>
        <taxon>Cyanobacteriota</taxon>
        <taxon>Cyanophyceae</taxon>
        <taxon>Nostocales</taxon>
        <taxon>Nostocaceae</taxon>
        <taxon>Nostoc</taxon>
    </lineage>
</organism>
<reference evidence="2" key="1">
    <citation type="submission" date="2016-04" db="EMBL/GenBank/DDBJ databases">
        <authorList>
            <person name="Tabuchi Yagui T.R."/>
        </authorList>
    </citation>
    <scope>NUCLEOTIDE SEQUENCE [LARGE SCALE GENOMIC DNA]</scope>
    <source>
        <strain evidence="2">NIES-26</strain>
    </source>
</reference>
<dbReference type="EMBL" id="LXQD01000303">
    <property type="protein sequence ID" value="RCJ27688.1"/>
    <property type="molecule type" value="Genomic_DNA"/>
</dbReference>
<evidence type="ECO:0000256" key="1">
    <source>
        <dbReference type="SAM" id="MobiDB-lite"/>
    </source>
</evidence>
<comment type="caution">
    <text evidence="2">The sequence shown here is derived from an EMBL/GenBank/DDBJ whole genome shotgun (WGS) entry which is preliminary data.</text>
</comment>
<protein>
    <recommendedName>
        <fullName evidence="4">DDE Tnp4 domain-containing protein</fullName>
    </recommendedName>
</protein>
<gene>
    <name evidence="2" type="ORF">A6770_25445</name>
</gene>
<keyword evidence="3" id="KW-1185">Reference proteome</keyword>
<dbReference type="Proteomes" id="UP000252107">
    <property type="component" value="Unassembled WGS sequence"/>
</dbReference>
<feature type="region of interest" description="Disordered" evidence="1">
    <location>
        <begin position="34"/>
        <end position="61"/>
    </location>
</feature>
<accession>A0A367QU05</accession>